<evidence type="ECO:0000313" key="1">
    <source>
        <dbReference type="EMBL" id="KAK4757146.1"/>
    </source>
</evidence>
<name>A0AAN7K1B2_9MYRT</name>
<dbReference type="EMBL" id="JAXIOK010000013">
    <property type="protein sequence ID" value="KAK4757146.1"/>
    <property type="molecule type" value="Genomic_DNA"/>
</dbReference>
<proteinExistence type="predicted"/>
<comment type="caution">
    <text evidence="1">The sequence shown here is derived from an EMBL/GenBank/DDBJ whole genome shotgun (WGS) entry which is preliminary data.</text>
</comment>
<dbReference type="AlphaFoldDB" id="A0AAN7K1B2"/>
<dbReference type="Proteomes" id="UP001345219">
    <property type="component" value="Chromosome 6"/>
</dbReference>
<evidence type="ECO:0000313" key="2">
    <source>
        <dbReference type="Proteomes" id="UP001345219"/>
    </source>
</evidence>
<protein>
    <submittedName>
        <fullName evidence="1">Uncharacterized protein</fullName>
    </submittedName>
</protein>
<accession>A0AAN7K1B2</accession>
<keyword evidence="2" id="KW-1185">Reference proteome</keyword>
<sequence>MLNGCNILYYIGLCTMLIPCKKFSNPQKRGEKCFKRAMSCEDLLAILELKIQLALLVCHDLVVLNYNLQPEILDHIKNVFMRVDIGQTRGLLCKSLHKFMIN</sequence>
<gene>
    <name evidence="1" type="ORF">SAY87_007273</name>
</gene>
<reference evidence="1 2" key="1">
    <citation type="journal article" date="2023" name="Hortic Res">
        <title>Pangenome of water caltrop reveals structural variations and asymmetric subgenome divergence after allopolyploidization.</title>
        <authorList>
            <person name="Zhang X."/>
            <person name="Chen Y."/>
            <person name="Wang L."/>
            <person name="Yuan Y."/>
            <person name="Fang M."/>
            <person name="Shi L."/>
            <person name="Lu R."/>
            <person name="Comes H.P."/>
            <person name="Ma Y."/>
            <person name="Chen Y."/>
            <person name="Huang G."/>
            <person name="Zhou Y."/>
            <person name="Zheng Z."/>
            <person name="Qiu Y."/>
        </authorList>
    </citation>
    <scope>NUCLEOTIDE SEQUENCE [LARGE SCALE GENOMIC DNA]</scope>
    <source>
        <tissue evidence="1">Roots</tissue>
    </source>
</reference>
<organism evidence="1 2">
    <name type="scientific">Trapa incisa</name>
    <dbReference type="NCBI Taxonomy" id="236973"/>
    <lineage>
        <taxon>Eukaryota</taxon>
        <taxon>Viridiplantae</taxon>
        <taxon>Streptophyta</taxon>
        <taxon>Embryophyta</taxon>
        <taxon>Tracheophyta</taxon>
        <taxon>Spermatophyta</taxon>
        <taxon>Magnoliopsida</taxon>
        <taxon>eudicotyledons</taxon>
        <taxon>Gunneridae</taxon>
        <taxon>Pentapetalae</taxon>
        <taxon>rosids</taxon>
        <taxon>malvids</taxon>
        <taxon>Myrtales</taxon>
        <taxon>Lythraceae</taxon>
        <taxon>Trapa</taxon>
    </lineage>
</organism>